<accession>A0ABW4JMC2</accession>
<dbReference type="InterPro" id="IPR023302">
    <property type="entry name" value="Pept_S9A_N"/>
</dbReference>
<feature type="domain" description="Peptidase S9A N-terminal" evidence="3">
    <location>
        <begin position="64"/>
        <end position="314"/>
    </location>
</feature>
<dbReference type="Proteomes" id="UP001597079">
    <property type="component" value="Unassembled WGS sequence"/>
</dbReference>
<dbReference type="PANTHER" id="PTHR42776">
    <property type="entry name" value="SERINE PEPTIDASE S9 FAMILY MEMBER"/>
    <property type="match status" value="1"/>
</dbReference>
<evidence type="ECO:0000256" key="1">
    <source>
        <dbReference type="ARBA" id="ARBA00022801"/>
    </source>
</evidence>
<name>A0ABW4JMC2_9BACL</name>
<dbReference type="InterPro" id="IPR029058">
    <property type="entry name" value="AB_hydrolase_fold"/>
</dbReference>
<dbReference type="EMBL" id="JBHUCX010000074">
    <property type="protein sequence ID" value="MFD1676655.1"/>
    <property type="molecule type" value="Genomic_DNA"/>
</dbReference>
<evidence type="ECO:0000259" key="2">
    <source>
        <dbReference type="Pfam" id="PF00326"/>
    </source>
</evidence>
<dbReference type="PANTHER" id="PTHR42776:SF27">
    <property type="entry name" value="DIPEPTIDYL PEPTIDASE FAMILY MEMBER 6"/>
    <property type="match status" value="1"/>
</dbReference>
<dbReference type="RefSeq" id="WP_377944563.1">
    <property type="nucleotide sequence ID" value="NZ_JBHUCX010000074.1"/>
</dbReference>
<organism evidence="4 5">
    <name type="scientific">Alicyclobacillus fodiniaquatilis</name>
    <dbReference type="NCBI Taxonomy" id="1661150"/>
    <lineage>
        <taxon>Bacteria</taxon>
        <taxon>Bacillati</taxon>
        <taxon>Bacillota</taxon>
        <taxon>Bacilli</taxon>
        <taxon>Bacillales</taxon>
        <taxon>Alicyclobacillaceae</taxon>
        <taxon>Alicyclobacillus</taxon>
    </lineage>
</organism>
<evidence type="ECO:0000313" key="5">
    <source>
        <dbReference type="Proteomes" id="UP001597079"/>
    </source>
</evidence>
<dbReference type="Pfam" id="PF00326">
    <property type="entry name" value="Peptidase_S9"/>
    <property type="match status" value="1"/>
</dbReference>
<comment type="caution">
    <text evidence="4">The sequence shown here is derived from an EMBL/GenBank/DDBJ whole genome shotgun (WGS) entry which is preliminary data.</text>
</comment>
<dbReference type="SUPFAM" id="SSF82171">
    <property type="entry name" value="DPP6 N-terminal domain-like"/>
    <property type="match status" value="1"/>
</dbReference>
<feature type="domain" description="Peptidase S9 prolyl oligopeptidase catalytic" evidence="2">
    <location>
        <begin position="389"/>
        <end position="591"/>
    </location>
</feature>
<dbReference type="InterPro" id="IPR011042">
    <property type="entry name" value="6-blade_b-propeller_TolB-like"/>
</dbReference>
<dbReference type="SUPFAM" id="SSF53474">
    <property type="entry name" value="alpha/beta-Hydrolases"/>
    <property type="match status" value="1"/>
</dbReference>
<reference evidence="5" key="1">
    <citation type="journal article" date="2019" name="Int. J. Syst. Evol. Microbiol.">
        <title>The Global Catalogue of Microorganisms (GCM) 10K type strain sequencing project: providing services to taxonomists for standard genome sequencing and annotation.</title>
        <authorList>
            <consortium name="The Broad Institute Genomics Platform"/>
            <consortium name="The Broad Institute Genome Sequencing Center for Infectious Disease"/>
            <person name="Wu L."/>
            <person name="Ma J."/>
        </authorList>
    </citation>
    <scope>NUCLEOTIDE SEQUENCE [LARGE SCALE GENOMIC DNA]</scope>
    <source>
        <strain evidence="5">CGMCC 1.12286</strain>
    </source>
</reference>
<evidence type="ECO:0000313" key="4">
    <source>
        <dbReference type="EMBL" id="MFD1676655.1"/>
    </source>
</evidence>
<gene>
    <name evidence="4" type="ORF">ACFSB2_18440</name>
</gene>
<protein>
    <submittedName>
        <fullName evidence="4">S9 family peptidase</fullName>
    </submittedName>
</protein>
<dbReference type="Pfam" id="PF02897">
    <property type="entry name" value="Peptidase_S9_N"/>
    <property type="match status" value="1"/>
</dbReference>
<keyword evidence="1" id="KW-0378">Hydrolase</keyword>
<dbReference type="Gene3D" id="2.120.10.30">
    <property type="entry name" value="TolB, C-terminal domain"/>
    <property type="match status" value="1"/>
</dbReference>
<proteinExistence type="predicted"/>
<dbReference type="Gene3D" id="3.40.50.1820">
    <property type="entry name" value="alpha/beta hydrolase"/>
    <property type="match status" value="1"/>
</dbReference>
<sequence length="607" mass="67166">MEFERVNIEQFFRTYSITSFAVSKDESQIALSTNLSGTYDVWSISPQHPYPVPLTTKGQVPHEICFSPAHDYLLVSFDHDGDENAQLYALSPQGGALKPLRQAEGRRHMGVILSEDGKRIYYTSDKENHSFLNTYLYDIEQDEEKIVFAATGAPTYLAALAKDESSFVTLSAHANTFVTAHLHQGDEVTSLTPDDTVSHVVGYVEYAEDTLYLATNYDAPFSYFASYDLATGAFTKLFEAAGMDVTAFGIDTSRQVATLLTSGGVEDKLVEFNLSTGQATVLTTPFQTVGQLHVAESGTVYVLGQSDIQPRNIYARKPGGDWDQITRNRILGVEDAELSSAETIKYPSFDGLEVEALIFPANPATENGYTVIWPHGGPQAAERRAYRAFFQFLTYCGYQVFAPNFRGSTGYGAEFVKMVEGDWGHGPRLDMVEGVEWLLQSGRATRDKLFLVGGSYGGYMTLLLHGRHADYFQACVDIFGPCNLFTFLESVPDHWKPSMKQWLGDPIEDKERLTQDSPITYLSGMTKPMLVIQGANDPRVVKAESDQIVEALRAQGTDVEYIVFDDEGHGFSKKENEIEAYGKIVAFLDQHRQAAADSALSEAATQG</sequence>
<evidence type="ECO:0000259" key="3">
    <source>
        <dbReference type="Pfam" id="PF02897"/>
    </source>
</evidence>
<dbReference type="InterPro" id="IPR001375">
    <property type="entry name" value="Peptidase_S9_cat"/>
</dbReference>
<keyword evidence="5" id="KW-1185">Reference proteome</keyword>